<protein>
    <recommendedName>
        <fullName evidence="3">Bacteriophage lambda head decoration protein D</fullName>
    </recommendedName>
</protein>
<dbReference type="AlphaFoldDB" id="A0A1H3L858"/>
<accession>A0A1H3L858</accession>
<dbReference type="EMBL" id="FNPK01000016">
    <property type="protein sequence ID" value="SDY60510.1"/>
    <property type="molecule type" value="Genomic_DNA"/>
</dbReference>
<reference evidence="2" key="1">
    <citation type="submission" date="2016-10" db="EMBL/GenBank/DDBJ databases">
        <authorList>
            <person name="Varghese N."/>
            <person name="Submissions S."/>
        </authorList>
    </citation>
    <scope>NUCLEOTIDE SEQUENCE [LARGE SCALE GENOMIC DNA]</scope>
    <source>
        <strain evidence="2">ANC 5109</strain>
    </source>
</reference>
<dbReference type="STRING" id="595670.SAMN05421643_11652"/>
<keyword evidence="2" id="KW-1185">Reference proteome</keyword>
<proteinExistence type="predicted"/>
<dbReference type="RefSeq" id="WP_092691242.1">
    <property type="nucleotide sequence ID" value="NZ_FNPK01000016.1"/>
</dbReference>
<evidence type="ECO:0000313" key="1">
    <source>
        <dbReference type="EMBL" id="SDY60510.1"/>
    </source>
</evidence>
<name>A0A1H3L858_9GAMM</name>
<dbReference type="Proteomes" id="UP000199035">
    <property type="component" value="Unassembled WGS sequence"/>
</dbReference>
<sequence>MTTITTSHQSRPFNLDVGKTRRANGKVTTATAYKEGDLLVVSAANVLTHAADESTWDVICGATLTAAQATQAAAKGTEIPYFIGGVFSVEAISISGTLLAANKYDAVRAKASKNNIELSKV</sequence>
<evidence type="ECO:0008006" key="3">
    <source>
        <dbReference type="Google" id="ProtNLM"/>
    </source>
</evidence>
<organism evidence="1 2">
    <name type="scientific">Acinetobacter kyonggiensis</name>
    <dbReference type="NCBI Taxonomy" id="595670"/>
    <lineage>
        <taxon>Bacteria</taxon>
        <taxon>Pseudomonadati</taxon>
        <taxon>Pseudomonadota</taxon>
        <taxon>Gammaproteobacteria</taxon>
        <taxon>Moraxellales</taxon>
        <taxon>Moraxellaceae</taxon>
        <taxon>Acinetobacter</taxon>
    </lineage>
</organism>
<gene>
    <name evidence="1" type="ORF">SAMN05421643_11652</name>
</gene>
<evidence type="ECO:0000313" key="2">
    <source>
        <dbReference type="Proteomes" id="UP000199035"/>
    </source>
</evidence>